<evidence type="ECO:0000313" key="4">
    <source>
        <dbReference type="Proteomes" id="UP000187209"/>
    </source>
</evidence>
<name>A0A1R2CYS9_9CILI</name>
<organism evidence="3 4">
    <name type="scientific">Stentor coeruleus</name>
    <dbReference type="NCBI Taxonomy" id="5963"/>
    <lineage>
        <taxon>Eukaryota</taxon>
        <taxon>Sar</taxon>
        <taxon>Alveolata</taxon>
        <taxon>Ciliophora</taxon>
        <taxon>Postciliodesmatophora</taxon>
        <taxon>Heterotrichea</taxon>
        <taxon>Heterotrichida</taxon>
        <taxon>Stentoridae</taxon>
        <taxon>Stentor</taxon>
    </lineage>
</organism>
<evidence type="ECO:0000313" key="3">
    <source>
        <dbReference type="EMBL" id="OMJ94164.1"/>
    </source>
</evidence>
<dbReference type="Proteomes" id="UP000187209">
    <property type="component" value="Unassembled WGS sequence"/>
</dbReference>
<reference evidence="3 4" key="1">
    <citation type="submission" date="2016-11" db="EMBL/GenBank/DDBJ databases">
        <title>The macronuclear genome of Stentor coeruleus: a giant cell with tiny introns.</title>
        <authorList>
            <person name="Slabodnick M."/>
            <person name="Ruby J.G."/>
            <person name="Reiff S.B."/>
            <person name="Swart E.C."/>
            <person name="Gosai S."/>
            <person name="Prabakaran S."/>
            <person name="Witkowska E."/>
            <person name="Larue G.E."/>
            <person name="Fisher S."/>
            <person name="Freeman R.M."/>
            <person name="Gunawardena J."/>
            <person name="Chu W."/>
            <person name="Stover N.A."/>
            <person name="Gregory B.D."/>
            <person name="Nowacki M."/>
            <person name="Derisi J."/>
            <person name="Roy S.W."/>
            <person name="Marshall W.F."/>
            <person name="Sood P."/>
        </authorList>
    </citation>
    <scope>NUCLEOTIDE SEQUENCE [LARGE SCALE GENOMIC DNA]</scope>
    <source>
        <strain evidence="3">WM001</strain>
    </source>
</reference>
<protein>
    <recommendedName>
        <fullName evidence="2">LITAF domain-containing protein</fullName>
    </recommendedName>
</protein>
<feature type="compositionally biased region" description="Basic and acidic residues" evidence="1">
    <location>
        <begin position="1"/>
        <end position="19"/>
    </location>
</feature>
<dbReference type="OrthoDB" id="5599753at2759"/>
<dbReference type="AlphaFoldDB" id="A0A1R2CYS9"/>
<feature type="compositionally biased region" description="Acidic residues" evidence="1">
    <location>
        <begin position="20"/>
        <end position="31"/>
    </location>
</feature>
<dbReference type="Pfam" id="PF10601">
    <property type="entry name" value="zf-LITAF-like"/>
    <property type="match status" value="1"/>
</dbReference>
<dbReference type="EMBL" id="MPUH01000030">
    <property type="protein sequence ID" value="OMJ94164.1"/>
    <property type="molecule type" value="Genomic_DNA"/>
</dbReference>
<gene>
    <name evidence="3" type="ORF">SteCoe_2645</name>
</gene>
<evidence type="ECO:0000259" key="2">
    <source>
        <dbReference type="PROSITE" id="PS51837"/>
    </source>
</evidence>
<keyword evidence="4" id="KW-1185">Reference proteome</keyword>
<comment type="caution">
    <text evidence="3">The sequence shown here is derived from an EMBL/GenBank/DDBJ whole genome shotgun (WGS) entry which is preliminary data.</text>
</comment>
<feature type="region of interest" description="Disordered" evidence="1">
    <location>
        <begin position="1"/>
        <end position="32"/>
    </location>
</feature>
<sequence length="142" mass="16109">MQKDFLESETLRNKMSEDSKELDDDMDEFEEGEGRPNILSLMKNMMDAERLRMKAVDIFDDNNYGIYPTCWGKESQLATCRKCGKTGESIAKSKCGIGNSCCSCCFVLTCMCCFIPCLCCFTCDIHHYCSHCKELLGIKTLI</sequence>
<proteinExistence type="predicted"/>
<evidence type="ECO:0000256" key="1">
    <source>
        <dbReference type="SAM" id="MobiDB-lite"/>
    </source>
</evidence>
<dbReference type="PROSITE" id="PS51837">
    <property type="entry name" value="LITAF"/>
    <property type="match status" value="1"/>
</dbReference>
<accession>A0A1R2CYS9</accession>
<feature type="domain" description="LITAF" evidence="2">
    <location>
        <begin position="60"/>
        <end position="141"/>
    </location>
</feature>
<dbReference type="InterPro" id="IPR006629">
    <property type="entry name" value="LITAF"/>
</dbReference>
<dbReference type="SMART" id="SM00714">
    <property type="entry name" value="LITAF"/>
    <property type="match status" value="1"/>
</dbReference>